<proteinExistence type="predicted"/>
<dbReference type="InterPro" id="IPR013216">
    <property type="entry name" value="Methyltransf_11"/>
</dbReference>
<dbReference type="PANTHER" id="PTHR43464">
    <property type="entry name" value="METHYLTRANSFERASE"/>
    <property type="match status" value="1"/>
</dbReference>
<protein>
    <submittedName>
        <fullName evidence="2">Putative juvenile hormone acid methyltransferase</fullName>
    </submittedName>
</protein>
<evidence type="ECO:0000259" key="1">
    <source>
        <dbReference type="Pfam" id="PF08241"/>
    </source>
</evidence>
<name>A0A6M2CRZ0_RHIMP</name>
<dbReference type="SUPFAM" id="SSF53335">
    <property type="entry name" value="S-adenosyl-L-methionine-dependent methyltransferases"/>
    <property type="match status" value="1"/>
</dbReference>
<dbReference type="VEuPathDB" id="VectorBase:LOC119179118"/>
<dbReference type="InterPro" id="IPR029063">
    <property type="entry name" value="SAM-dependent_MTases_sf"/>
</dbReference>
<dbReference type="Pfam" id="PF08241">
    <property type="entry name" value="Methyltransf_11"/>
    <property type="match status" value="1"/>
</dbReference>
<feature type="domain" description="Methyltransferase type 11" evidence="1">
    <location>
        <begin position="52"/>
        <end position="152"/>
    </location>
</feature>
<accession>A0A6M2CRZ0</accession>
<dbReference type="OrthoDB" id="6501805at2759"/>
<evidence type="ECO:0000313" key="2">
    <source>
        <dbReference type="EMBL" id="NOV36332.1"/>
    </source>
</evidence>
<dbReference type="PANTHER" id="PTHR43464:SF23">
    <property type="entry name" value="JUVENILE HORMONE ACID O-METHYLTRANSFERASE"/>
    <property type="match status" value="1"/>
</dbReference>
<dbReference type="CDD" id="cd02440">
    <property type="entry name" value="AdoMet_MTases"/>
    <property type="match status" value="1"/>
</dbReference>
<dbReference type="AlphaFoldDB" id="A0A6M2CRZ0"/>
<dbReference type="GO" id="GO:0010420">
    <property type="term" value="F:polyprenyldihydroxybenzoate methyltransferase activity"/>
    <property type="evidence" value="ECO:0007669"/>
    <property type="project" value="TreeGrafter"/>
</dbReference>
<dbReference type="EMBL" id="GHWJ01003595">
    <property type="protein sequence ID" value="NOV36332.1"/>
    <property type="molecule type" value="Transcribed_RNA"/>
</dbReference>
<reference evidence="2" key="1">
    <citation type="submission" date="2019-09" db="EMBL/GenBank/DDBJ databases">
        <title>Organ-specific transcriptomic study of the physiology of the cattle tick, Rhipicephalus microplus.</title>
        <authorList>
            <person name="Tirloni L."/>
            <person name="Braz G."/>
            <person name="Gandara A.C.P."/>
            <person name="Sabadin G.A."/>
            <person name="da Silva R.M."/>
            <person name="Guizzo M.G."/>
            <person name="Machado J.A."/>
            <person name="Costa E.P."/>
            <person name="Gomes H.F."/>
            <person name="Moraes J."/>
            <person name="Mota M.B.S."/>
            <person name="Mesquita R.D."/>
            <person name="Alvarenga P.H."/>
            <person name="Alves F."/>
            <person name="Seixas A."/>
            <person name="da Fonseca R.N."/>
            <person name="Fogaca A."/>
            <person name="Logullo C."/>
            <person name="Tanaka A."/>
            <person name="Daffre S."/>
            <person name="Termignoni C."/>
            <person name="Vaz I.S.Jr."/>
            <person name="Oliveira P.L."/>
            <person name="Ribeiro J.M."/>
        </authorList>
    </citation>
    <scope>NUCLEOTIDE SEQUENCE</scope>
    <source>
        <strain evidence="2">Porto Alegre</strain>
    </source>
</reference>
<sequence>MVENMEAVPFRSVLAPAIYAERNHSTHGISSDIFQLYKMAFRASGDESHQFLDIGCGPGDFTLNCILPTCEPCKRIVAVDSSISMIEYAKQHYAHEKIVYDTFDIDSDVSPFKKKYGAFQRVYSFKTLHWSRDLHHCLGNIAQLLTPGGECLLYFHARTFLFESFKELSHLEPWKKYAEVLLRAVPKSHNMVNRRSQEDYLYSALSSTGLVPSTAEVLVSPHSIQSDNPATDGLYQIANPLFSLISEEEKPAFLGTLSRHLNEWHDLYCKKSSENVFSAFLVHAVKPEA</sequence>
<dbReference type="Gene3D" id="3.40.50.150">
    <property type="entry name" value="Vaccinia Virus protein VP39"/>
    <property type="match status" value="1"/>
</dbReference>
<dbReference type="GO" id="GO:0032259">
    <property type="term" value="P:methylation"/>
    <property type="evidence" value="ECO:0007669"/>
    <property type="project" value="UniProtKB-KW"/>
</dbReference>
<keyword evidence="2" id="KW-0489">Methyltransferase</keyword>
<keyword evidence="2" id="KW-0808">Transferase</keyword>
<organism evidence="2">
    <name type="scientific">Rhipicephalus microplus</name>
    <name type="common">Cattle tick</name>
    <name type="synonym">Boophilus microplus</name>
    <dbReference type="NCBI Taxonomy" id="6941"/>
    <lineage>
        <taxon>Eukaryota</taxon>
        <taxon>Metazoa</taxon>
        <taxon>Ecdysozoa</taxon>
        <taxon>Arthropoda</taxon>
        <taxon>Chelicerata</taxon>
        <taxon>Arachnida</taxon>
        <taxon>Acari</taxon>
        <taxon>Parasitiformes</taxon>
        <taxon>Ixodida</taxon>
        <taxon>Ixodoidea</taxon>
        <taxon>Ixodidae</taxon>
        <taxon>Rhipicephalinae</taxon>
        <taxon>Rhipicephalus</taxon>
        <taxon>Boophilus</taxon>
    </lineage>
</organism>